<feature type="compositionally biased region" description="Basic residues" evidence="8">
    <location>
        <begin position="272"/>
        <end position="281"/>
    </location>
</feature>
<evidence type="ECO:0000256" key="8">
    <source>
        <dbReference type="SAM" id="MobiDB-lite"/>
    </source>
</evidence>
<organism evidence="10 11">
    <name type="scientific">Polychaeton citri CBS 116435</name>
    <dbReference type="NCBI Taxonomy" id="1314669"/>
    <lineage>
        <taxon>Eukaryota</taxon>
        <taxon>Fungi</taxon>
        <taxon>Dikarya</taxon>
        <taxon>Ascomycota</taxon>
        <taxon>Pezizomycotina</taxon>
        <taxon>Dothideomycetes</taxon>
        <taxon>Dothideomycetidae</taxon>
        <taxon>Capnodiales</taxon>
        <taxon>Capnodiaceae</taxon>
        <taxon>Polychaeton</taxon>
    </lineage>
</organism>
<dbReference type="PROSITE" id="PS50171">
    <property type="entry name" value="ZF_MATRIN"/>
    <property type="match status" value="1"/>
</dbReference>
<sequence>MIHEDLRSCHEDIERLEQAIADRVLDEPKHIRYRLIRDHEIASMLGRIQAQSERALKTYNQQQEAMTAEIQSLSTGDPFEEFRKQLNEIKDFHKRYPNEPVENLERAYKKPEHGGPPLGSAMGGMDIDNMFTGEEAWGRFLDLTMLHEEYLNLPGVKSVRKPTYLQYLDIFDVFTPPQNPMTRKEKMTEAYFSYATSLAEYLEGFLRKTKPLEDLDKMLKDVDDEFAQKWEQDAIPTWEAPRKVTVEGSGEGIWCADCQKEFATDGSYKGHLNGRKHKRAAGLRQSGQQTGDSPAINGTDNNSMTRLKEKAVAEREFRIQKLTATLQDYQQDTRVNVERKAGMTDKERHQEIQALYEEDQEMMAAVQGVGDEGSDDEDERVYNPLKLPLAWDGKPIPYWLYKLHGLGVEFPCEVCGNYVYMGRRAFDKHFSEPRHLYGLKCLGITGQTGLFREVTSIEEAQKLWEKIKRDKQKGKERGENVIEMEDSQGNVMPLRVYEDLATAGLL</sequence>
<dbReference type="Pfam" id="PF12171">
    <property type="entry name" value="zf-C2H2_jaz"/>
    <property type="match status" value="1"/>
</dbReference>
<dbReference type="Pfam" id="PF12108">
    <property type="entry name" value="SF3a60_bindingd"/>
    <property type="match status" value="1"/>
</dbReference>
<dbReference type="InterPro" id="IPR024598">
    <property type="entry name" value="SF3a60/Prp9_C"/>
</dbReference>
<evidence type="ECO:0000256" key="4">
    <source>
        <dbReference type="ARBA" id="ARBA00022723"/>
    </source>
</evidence>
<dbReference type="GO" id="GO:0005681">
    <property type="term" value="C:spliceosomal complex"/>
    <property type="evidence" value="ECO:0007669"/>
    <property type="project" value="InterPro"/>
</dbReference>
<feature type="domain" description="Matrin-type" evidence="9">
    <location>
        <begin position="410"/>
        <end position="441"/>
    </location>
</feature>
<dbReference type="InterPro" id="IPR000690">
    <property type="entry name" value="Matrin/U1-C_Znf_C2H2"/>
</dbReference>
<evidence type="ECO:0000256" key="6">
    <source>
        <dbReference type="ARBA" id="ARBA00022833"/>
    </source>
</evidence>
<dbReference type="SUPFAM" id="SSF57667">
    <property type="entry name" value="beta-beta-alpha zinc fingers"/>
    <property type="match status" value="1"/>
</dbReference>
<gene>
    <name evidence="10" type="ORF">K431DRAFT_340341</name>
</gene>
<dbReference type="Proteomes" id="UP000799441">
    <property type="component" value="Unassembled WGS sequence"/>
</dbReference>
<dbReference type="PANTHER" id="PTHR12786:SF2">
    <property type="entry name" value="SPLICING FACTOR 3A SUBUNIT 3"/>
    <property type="match status" value="1"/>
</dbReference>
<evidence type="ECO:0000256" key="1">
    <source>
        <dbReference type="ARBA" id="ARBA00004123"/>
    </source>
</evidence>
<evidence type="ECO:0000256" key="2">
    <source>
        <dbReference type="ARBA" id="ARBA00008776"/>
    </source>
</evidence>
<keyword evidence="11" id="KW-1185">Reference proteome</keyword>
<evidence type="ECO:0000256" key="5">
    <source>
        <dbReference type="ARBA" id="ARBA00022771"/>
    </source>
</evidence>
<dbReference type="InterPro" id="IPR021966">
    <property type="entry name" value="SF3a60_bindingd"/>
</dbReference>
<protein>
    <submittedName>
        <fullName evidence="10">Splicing factor 3A subunit 3</fullName>
    </submittedName>
</protein>
<keyword evidence="3" id="KW-0597">Phosphoprotein</keyword>
<dbReference type="InterPro" id="IPR013087">
    <property type="entry name" value="Znf_C2H2_type"/>
</dbReference>
<feature type="compositionally biased region" description="Polar residues" evidence="8">
    <location>
        <begin position="285"/>
        <end position="302"/>
    </location>
</feature>
<reference evidence="10" key="1">
    <citation type="journal article" date="2020" name="Stud. Mycol.">
        <title>101 Dothideomycetes genomes: a test case for predicting lifestyles and emergence of pathogens.</title>
        <authorList>
            <person name="Haridas S."/>
            <person name="Albert R."/>
            <person name="Binder M."/>
            <person name="Bloem J."/>
            <person name="Labutti K."/>
            <person name="Salamov A."/>
            <person name="Andreopoulos B."/>
            <person name="Baker S."/>
            <person name="Barry K."/>
            <person name="Bills G."/>
            <person name="Bluhm B."/>
            <person name="Cannon C."/>
            <person name="Castanera R."/>
            <person name="Culley D."/>
            <person name="Daum C."/>
            <person name="Ezra D."/>
            <person name="Gonzalez J."/>
            <person name="Henrissat B."/>
            <person name="Kuo A."/>
            <person name="Liang C."/>
            <person name="Lipzen A."/>
            <person name="Lutzoni F."/>
            <person name="Magnuson J."/>
            <person name="Mondo S."/>
            <person name="Nolan M."/>
            <person name="Ohm R."/>
            <person name="Pangilinan J."/>
            <person name="Park H.-J."/>
            <person name="Ramirez L."/>
            <person name="Alfaro M."/>
            <person name="Sun H."/>
            <person name="Tritt A."/>
            <person name="Yoshinaga Y."/>
            <person name="Zwiers L.-H."/>
            <person name="Turgeon B."/>
            <person name="Goodwin S."/>
            <person name="Spatafora J."/>
            <person name="Crous P."/>
            <person name="Grigoriev I."/>
        </authorList>
    </citation>
    <scope>NUCLEOTIDE SEQUENCE</scope>
    <source>
        <strain evidence="10">CBS 116435</strain>
    </source>
</reference>
<keyword evidence="4" id="KW-0479">Metal-binding</keyword>
<dbReference type="Pfam" id="PF16837">
    <property type="entry name" value="SF3A3"/>
    <property type="match status" value="1"/>
</dbReference>
<dbReference type="InterPro" id="IPR031774">
    <property type="entry name" value="SF3A3_dom"/>
</dbReference>
<feature type="region of interest" description="Disordered" evidence="8">
    <location>
        <begin position="269"/>
        <end position="302"/>
    </location>
</feature>
<comment type="subcellular location">
    <subcellularLocation>
        <location evidence="1">Nucleus</location>
    </subcellularLocation>
</comment>
<dbReference type="InterPro" id="IPR051421">
    <property type="entry name" value="RNA_Proc_DNA_Dmg_Regulator"/>
</dbReference>
<comment type="caution">
    <text evidence="10">The sequence shown here is derived from an EMBL/GenBank/DDBJ whole genome shotgun (WGS) entry which is preliminary data.</text>
</comment>
<dbReference type="GO" id="GO:0000398">
    <property type="term" value="P:mRNA splicing, via spliceosome"/>
    <property type="evidence" value="ECO:0007669"/>
    <property type="project" value="InterPro"/>
</dbReference>
<dbReference type="GO" id="GO:0003723">
    <property type="term" value="F:RNA binding"/>
    <property type="evidence" value="ECO:0007669"/>
    <property type="project" value="InterPro"/>
</dbReference>
<dbReference type="InterPro" id="IPR036236">
    <property type="entry name" value="Znf_C2H2_sf"/>
</dbReference>
<evidence type="ECO:0000256" key="3">
    <source>
        <dbReference type="ARBA" id="ARBA00022553"/>
    </source>
</evidence>
<accession>A0A9P4UN37</accession>
<proteinExistence type="inferred from homology"/>
<evidence type="ECO:0000256" key="7">
    <source>
        <dbReference type="ARBA" id="ARBA00023242"/>
    </source>
</evidence>
<comment type="similarity">
    <text evidence="2">Belongs to the SF3A3 family.</text>
</comment>
<dbReference type="PANTHER" id="PTHR12786">
    <property type="entry name" value="SPLICING FACTOR SF3A-RELATED"/>
    <property type="match status" value="1"/>
</dbReference>
<dbReference type="GO" id="GO:0008270">
    <property type="term" value="F:zinc ion binding"/>
    <property type="evidence" value="ECO:0007669"/>
    <property type="project" value="UniProtKB-KW"/>
</dbReference>
<dbReference type="EMBL" id="MU003817">
    <property type="protein sequence ID" value="KAF2719011.1"/>
    <property type="molecule type" value="Genomic_DNA"/>
</dbReference>
<evidence type="ECO:0000259" key="9">
    <source>
        <dbReference type="PROSITE" id="PS50171"/>
    </source>
</evidence>
<keyword evidence="7" id="KW-0539">Nucleus</keyword>
<dbReference type="AlphaFoldDB" id="A0A9P4UN37"/>
<keyword evidence="6" id="KW-0862">Zinc</keyword>
<keyword evidence="5" id="KW-0863">Zinc-finger</keyword>
<dbReference type="PROSITE" id="PS00028">
    <property type="entry name" value="ZINC_FINGER_C2H2_1"/>
    <property type="match status" value="1"/>
</dbReference>
<name>A0A9P4UN37_9PEZI</name>
<dbReference type="OrthoDB" id="2160351at2759"/>
<evidence type="ECO:0000313" key="10">
    <source>
        <dbReference type="EMBL" id="KAF2719011.1"/>
    </source>
</evidence>
<dbReference type="Pfam" id="PF11931">
    <property type="entry name" value="SF3a60_Prp9_C"/>
    <property type="match status" value="1"/>
</dbReference>
<evidence type="ECO:0000313" key="11">
    <source>
        <dbReference type="Proteomes" id="UP000799441"/>
    </source>
</evidence>
<dbReference type="InterPro" id="IPR022755">
    <property type="entry name" value="Znf_C2H2_jaz"/>
</dbReference>